<dbReference type="InterPro" id="IPR007842">
    <property type="entry name" value="HEPN_dom"/>
</dbReference>
<evidence type="ECO:0000313" key="3">
    <source>
        <dbReference type="Proteomes" id="UP000006607"/>
    </source>
</evidence>
<name>A0A9W5NMG8_BACC8</name>
<evidence type="ECO:0000259" key="1">
    <source>
        <dbReference type="Pfam" id="PF05168"/>
    </source>
</evidence>
<feature type="domain" description="HEPN" evidence="1">
    <location>
        <begin position="8"/>
        <end position="109"/>
    </location>
</feature>
<reference evidence="2" key="1">
    <citation type="submission" date="2012-04" db="EMBL/GenBank/DDBJ databases">
        <title>The Genome Sequence of Bacillus cereus VD014.</title>
        <authorList>
            <consortium name="The Broad Institute Genome Sequencing Platform"/>
            <consortium name="The Broad Institute Genome Sequencing Center for Infectious Disease"/>
            <person name="Feldgarden M."/>
            <person name="Van der Auwera G.A."/>
            <person name="Mahillon J."/>
            <person name="Duprez V."/>
            <person name="Timmery S."/>
            <person name="Mattelet C."/>
            <person name="Dierick K."/>
            <person name="Sun M."/>
            <person name="Yu Z."/>
            <person name="Zhu L."/>
            <person name="Hu X."/>
            <person name="Shank E.B."/>
            <person name="Swiecicka I."/>
            <person name="Hansen B.M."/>
            <person name="Andrup L."/>
            <person name="Young S.K."/>
            <person name="Zeng Q."/>
            <person name="Gargeya S."/>
            <person name="Fitzgerald M."/>
            <person name="Haas B."/>
            <person name="Abouelleil A."/>
            <person name="Alvarado L."/>
            <person name="Arachchi H.M."/>
            <person name="Berlin A."/>
            <person name="Chapman S.B."/>
            <person name="Goldberg J."/>
            <person name="Griggs A."/>
            <person name="Gujja S."/>
            <person name="Hansen M."/>
            <person name="Howarth C."/>
            <person name="Imamovic A."/>
            <person name="Larimer J."/>
            <person name="McCowen C."/>
            <person name="Montmayeur A."/>
            <person name="Murphy C."/>
            <person name="Neiman D."/>
            <person name="Pearson M."/>
            <person name="Priest M."/>
            <person name="Roberts A."/>
            <person name="Saif S."/>
            <person name="Shea T."/>
            <person name="Sisk P."/>
            <person name="Sykes S."/>
            <person name="Wortman J."/>
            <person name="Nusbaum C."/>
            <person name="Birren B."/>
        </authorList>
    </citation>
    <scope>NUCLEOTIDE SEQUENCE</scope>
    <source>
        <strain evidence="2">VD014</strain>
    </source>
</reference>
<gene>
    <name evidence="2" type="ORF">IIA_05559</name>
</gene>
<protein>
    <recommendedName>
        <fullName evidence="1">HEPN domain-containing protein</fullName>
    </recommendedName>
</protein>
<proteinExistence type="predicted"/>
<sequence>MKNTEDLEELLFIAKSILDSARYLTHMKPFPASVICYHSQQCVGKPLKGFLTLNIRTAPKTHNLLMLYKFCLKLDEEFSLILEQYVQLNGYVTNIRYPYFEALTVQDGLMAQHAQKVMSFYNEKLNKLNIHEIVID</sequence>
<dbReference type="Pfam" id="PF05168">
    <property type="entry name" value="HEPN"/>
    <property type="match status" value="1"/>
</dbReference>
<dbReference type="RefSeq" id="WP_000798817.1">
    <property type="nucleotide sequence ID" value="NZ_JH792026.1"/>
</dbReference>
<dbReference type="Gene3D" id="1.20.120.330">
    <property type="entry name" value="Nucleotidyltransferases domain 2"/>
    <property type="match status" value="1"/>
</dbReference>
<dbReference type="AlphaFoldDB" id="A0A9W5NMG8"/>
<organism evidence="2 3">
    <name type="scientific">Bacillus cereus (strain VD014)</name>
    <dbReference type="NCBI Taxonomy" id="1053223"/>
    <lineage>
        <taxon>Bacteria</taxon>
        <taxon>Bacillati</taxon>
        <taxon>Bacillota</taxon>
        <taxon>Bacilli</taxon>
        <taxon>Bacillales</taxon>
        <taxon>Bacillaceae</taxon>
        <taxon>Bacillus</taxon>
        <taxon>Bacillus cereus group</taxon>
    </lineage>
</organism>
<evidence type="ECO:0000313" key="2">
    <source>
        <dbReference type="EMBL" id="EJR12589.1"/>
    </source>
</evidence>
<dbReference type="Proteomes" id="UP000006607">
    <property type="component" value="Unassembled WGS sequence"/>
</dbReference>
<accession>A0A9W5NMG8</accession>
<dbReference type="SUPFAM" id="SSF81593">
    <property type="entry name" value="Nucleotidyltransferase substrate binding subunit/domain"/>
    <property type="match status" value="1"/>
</dbReference>
<dbReference type="EMBL" id="AHER01000060">
    <property type="protein sequence ID" value="EJR12589.1"/>
    <property type="molecule type" value="Genomic_DNA"/>
</dbReference>
<comment type="caution">
    <text evidence="2">The sequence shown here is derived from an EMBL/GenBank/DDBJ whole genome shotgun (WGS) entry which is preliminary data.</text>
</comment>